<feature type="compositionally biased region" description="Basic and acidic residues" evidence="1">
    <location>
        <begin position="24"/>
        <end position="35"/>
    </location>
</feature>
<organism evidence="3 4">
    <name type="scientific">Sinorhizobium sojae CCBAU 05684</name>
    <dbReference type="NCBI Taxonomy" id="716928"/>
    <lineage>
        <taxon>Bacteria</taxon>
        <taxon>Pseudomonadati</taxon>
        <taxon>Pseudomonadota</taxon>
        <taxon>Alphaproteobacteria</taxon>
        <taxon>Hyphomicrobiales</taxon>
        <taxon>Rhizobiaceae</taxon>
        <taxon>Sinorhizobium/Ensifer group</taxon>
        <taxon>Sinorhizobium</taxon>
    </lineage>
</organism>
<evidence type="ECO:0000256" key="2">
    <source>
        <dbReference type="SAM" id="Phobius"/>
    </source>
</evidence>
<dbReference type="AlphaFoldDB" id="A0A249PI10"/>
<evidence type="ECO:0000256" key="1">
    <source>
        <dbReference type="SAM" id="MobiDB-lite"/>
    </source>
</evidence>
<geneLocation type="plasmid" evidence="4">
    <name>psj05684b</name>
</geneLocation>
<dbReference type="KEGG" id="esj:SJ05684_b45690"/>
<keyword evidence="3" id="KW-0614">Plasmid</keyword>
<evidence type="ECO:0000313" key="3">
    <source>
        <dbReference type="EMBL" id="ASY65551.1"/>
    </source>
</evidence>
<reference evidence="3 4" key="1">
    <citation type="submission" date="2017-08" db="EMBL/GenBank/DDBJ databases">
        <title>Multipartite genome sequences of Sinorhizobium species nodulating soybeans.</title>
        <authorList>
            <person name="Tian C.F."/>
        </authorList>
    </citation>
    <scope>NUCLEOTIDE SEQUENCE [LARGE SCALE GENOMIC DNA]</scope>
    <source>
        <strain evidence="3 4">CCBAU 05684</strain>
        <plasmid evidence="4">psj05684b</plasmid>
    </source>
</reference>
<protein>
    <submittedName>
        <fullName evidence="3">Uncharacterized protein</fullName>
    </submittedName>
</protein>
<keyword evidence="2" id="KW-1133">Transmembrane helix</keyword>
<dbReference type="OrthoDB" id="8421713at2"/>
<keyword evidence="2" id="KW-0472">Membrane</keyword>
<accession>A0A249PI10</accession>
<keyword evidence="4" id="KW-1185">Reference proteome</keyword>
<dbReference type="EMBL" id="CP023068">
    <property type="protein sequence ID" value="ASY65551.1"/>
    <property type="molecule type" value="Genomic_DNA"/>
</dbReference>
<feature type="region of interest" description="Disordered" evidence="1">
    <location>
        <begin position="1"/>
        <end position="55"/>
    </location>
</feature>
<sequence length="97" mass="9702">MQQTQADGEGRARAPGKPSSAQDHGSDEKIGHDHPTGAGSAGRKPAGDDAISYDDAAGGEGWNRALGGNTSAGMARLLGAIAVFILVGASLFWLVAG</sequence>
<evidence type="ECO:0000313" key="4">
    <source>
        <dbReference type="Proteomes" id="UP000217211"/>
    </source>
</evidence>
<dbReference type="Proteomes" id="UP000217211">
    <property type="component" value="Plasmid pSJ05684b"/>
</dbReference>
<proteinExistence type="predicted"/>
<gene>
    <name evidence="3" type="ORF">SJ05684_b45690</name>
</gene>
<dbReference type="RefSeq" id="WP_034854407.1">
    <property type="nucleotide sequence ID" value="NZ_AJQT01000040.1"/>
</dbReference>
<feature type="transmembrane region" description="Helical" evidence="2">
    <location>
        <begin position="77"/>
        <end position="96"/>
    </location>
</feature>
<name>A0A249PI10_9HYPH</name>
<keyword evidence="2" id="KW-0812">Transmembrane</keyword>